<dbReference type="Gene3D" id="3.30.470.20">
    <property type="entry name" value="ATP-grasp fold, B domain"/>
    <property type="match status" value="1"/>
</dbReference>
<name>A0AA89BVH5_PINIB</name>
<evidence type="ECO:0000313" key="3">
    <source>
        <dbReference type="Proteomes" id="UP001186944"/>
    </source>
</evidence>
<protein>
    <recommendedName>
        <fullName evidence="1">Tubulin--tyrosine ligase-like protein 12 SET-like domain-containing protein</fullName>
    </recommendedName>
</protein>
<dbReference type="InterPro" id="IPR057954">
    <property type="entry name" value="SET_TTL12"/>
</dbReference>
<dbReference type="AlphaFoldDB" id="A0AA89BVH5"/>
<accession>A0AA89BVH5</accession>
<dbReference type="GO" id="GO:0005737">
    <property type="term" value="C:cytoplasm"/>
    <property type="evidence" value="ECO:0007669"/>
    <property type="project" value="TreeGrafter"/>
</dbReference>
<dbReference type="Proteomes" id="UP001186944">
    <property type="component" value="Unassembled WGS sequence"/>
</dbReference>
<dbReference type="PROSITE" id="PS51221">
    <property type="entry name" value="TTL"/>
    <property type="match status" value="1"/>
</dbReference>
<dbReference type="PANTHER" id="PTHR46088:SF1">
    <property type="entry name" value="TUBULIN--TYROSINE LIGASE-LIKE PROTEIN 12"/>
    <property type="match status" value="1"/>
</dbReference>
<dbReference type="InterPro" id="IPR004344">
    <property type="entry name" value="TTL/TTLL_fam"/>
</dbReference>
<evidence type="ECO:0000259" key="1">
    <source>
        <dbReference type="Pfam" id="PF25556"/>
    </source>
</evidence>
<feature type="non-terminal residue" evidence="2">
    <location>
        <position position="1"/>
    </location>
</feature>
<dbReference type="InterPro" id="IPR027749">
    <property type="entry name" value="TTLL12"/>
</dbReference>
<proteinExistence type="predicted"/>
<comment type="caution">
    <text evidence="2">The sequence shown here is derived from an EMBL/GenBank/DDBJ whole genome shotgun (WGS) entry which is preliminary data.</text>
</comment>
<keyword evidence="3" id="KW-1185">Reference proteome</keyword>
<reference evidence="2" key="1">
    <citation type="submission" date="2019-08" db="EMBL/GenBank/DDBJ databases">
        <title>The improved chromosome-level genome for the pearl oyster Pinctada fucata martensii using PacBio sequencing and Hi-C.</title>
        <authorList>
            <person name="Zheng Z."/>
        </authorList>
    </citation>
    <scope>NUCLEOTIDE SEQUENCE</scope>
    <source>
        <strain evidence="2">ZZ-2019</strain>
        <tissue evidence="2">Adductor muscle</tissue>
    </source>
</reference>
<evidence type="ECO:0000313" key="2">
    <source>
        <dbReference type="EMBL" id="KAK3097678.1"/>
    </source>
</evidence>
<dbReference type="PANTHER" id="PTHR46088">
    <property type="entry name" value="TUBULIN--TYROSINE LIGASE-LIKE PROTEIN 12"/>
    <property type="match status" value="1"/>
</dbReference>
<dbReference type="Pfam" id="PF03133">
    <property type="entry name" value="TTL"/>
    <property type="match status" value="1"/>
</dbReference>
<dbReference type="EMBL" id="VSWD01000007">
    <property type="protein sequence ID" value="KAK3097678.1"/>
    <property type="molecule type" value="Genomic_DNA"/>
</dbReference>
<dbReference type="Pfam" id="PF25556">
    <property type="entry name" value="SET_TTL"/>
    <property type="match status" value="1"/>
</dbReference>
<organism evidence="2 3">
    <name type="scientific">Pinctada imbricata</name>
    <name type="common">Atlantic pearl-oyster</name>
    <name type="synonym">Pinctada martensii</name>
    <dbReference type="NCBI Taxonomy" id="66713"/>
    <lineage>
        <taxon>Eukaryota</taxon>
        <taxon>Metazoa</taxon>
        <taxon>Spiralia</taxon>
        <taxon>Lophotrochozoa</taxon>
        <taxon>Mollusca</taxon>
        <taxon>Bivalvia</taxon>
        <taxon>Autobranchia</taxon>
        <taxon>Pteriomorphia</taxon>
        <taxon>Pterioida</taxon>
        <taxon>Pterioidea</taxon>
        <taxon>Pteriidae</taxon>
        <taxon>Pinctada</taxon>
    </lineage>
</organism>
<sequence>CKFSSPINNSKQCIFRSRTNNSKQCIFSSPTKNSKQCIFSSRTNNSKQCIFSSHTNNSKQCIFNSSTNNSKQCIFSSLSNNCNQCIFSSPTNNSKQCIFSFCTNNSKQCIFSSPTNNSKQCIFSSPSNNNKQCILSSPSSNNKIYLIDHAWTYRIADCRNLLLSHPQLLDRMSSLMGVGTEGTDKEEVIDGVMQEMWRYNQTYSIGNFAHGSDESMPIWYIMDEFGSRIQHSDTPTFKTAPFFYSPAQTAFTLLWPLENVEEDDEVTRDYLPRIRDPVSRKCRLLPWKPCDMKNVDFEQSEPEPSFFKSFLKLEEEADPTEYQGLPKDRNLKVYMSYPPFSKFLDDPRFELVSSESEADIIWVSHHWKDFKSLKNKCINQFPFERVVTVKDLLAIISRRAGEGKKDSATLDGTPKWLPVTYNLETELEKFISYFQHRQEKGLDNHWICKPWNLARGLDMHITSNLNYITRLPDTGPKIACKYVEDPVLFFREEIGNVKFDIRYIVLLASVQPLKLFAYKVFWLRFANRAYSLDHFDEYEKHFTVMNYVEEGKKLKQVHYDDFIPMFESQYPAFKWTDVEVHYDDFIPMFESQYPAFKWTDVEEDIFQMFRELFTAASALPGPQGISPSPQSRAMYAIDLLLQWNKNDKGERYMQPVICEVNFSPDCDRACKYHPFFVNDIFSTLFLDDFEGRHVQLL</sequence>
<feature type="domain" description="Tubulin--tyrosine ligase-like protein 12 SET-like" evidence="1">
    <location>
        <begin position="139"/>
        <end position="291"/>
    </location>
</feature>
<gene>
    <name evidence="2" type="ORF">FSP39_012032</name>
</gene>